<keyword evidence="3" id="KW-1185">Reference proteome</keyword>
<evidence type="ECO:0000313" key="3">
    <source>
        <dbReference type="Proteomes" id="UP000233551"/>
    </source>
</evidence>
<reference evidence="2 3" key="1">
    <citation type="submission" date="2017-11" db="EMBL/GenBank/DDBJ databases">
        <title>De-novo sequencing of pomegranate (Punica granatum L.) genome.</title>
        <authorList>
            <person name="Akparov Z."/>
            <person name="Amiraslanov A."/>
            <person name="Hajiyeva S."/>
            <person name="Abbasov M."/>
            <person name="Kaur K."/>
            <person name="Hamwieh A."/>
            <person name="Solovyev V."/>
            <person name="Salamov A."/>
            <person name="Braich B."/>
            <person name="Kosarev P."/>
            <person name="Mahmoud A."/>
            <person name="Hajiyev E."/>
            <person name="Babayeva S."/>
            <person name="Izzatullayeva V."/>
            <person name="Mammadov A."/>
            <person name="Mammadov A."/>
            <person name="Sharifova S."/>
            <person name="Ojaghi J."/>
            <person name="Eynullazada K."/>
            <person name="Bayramov B."/>
            <person name="Abdulazimova A."/>
            <person name="Shahmuradov I."/>
        </authorList>
    </citation>
    <scope>NUCLEOTIDE SEQUENCE [LARGE SCALE GENOMIC DNA]</scope>
    <source>
        <strain evidence="3">cv. AG2017</strain>
        <tissue evidence="2">Leaf</tissue>
    </source>
</reference>
<accession>A0A2I0KX62</accession>
<protein>
    <submittedName>
        <fullName evidence="2">Uncharacterized protein</fullName>
    </submittedName>
</protein>
<gene>
    <name evidence="2" type="ORF">CRG98_006557</name>
</gene>
<comment type="caution">
    <text evidence="2">The sequence shown here is derived from an EMBL/GenBank/DDBJ whole genome shotgun (WGS) entry which is preliminary data.</text>
</comment>
<evidence type="ECO:0000256" key="1">
    <source>
        <dbReference type="SAM" id="MobiDB-lite"/>
    </source>
</evidence>
<feature type="region of interest" description="Disordered" evidence="1">
    <location>
        <begin position="197"/>
        <end position="218"/>
    </location>
</feature>
<sequence length="218" mass="23976">MRVWTRKLKYMLGCNLKHITAGLIILTATMVTEAAAVGELGLFHQQTMLLQRSLSRLLRVLSHLSRRPPAHGWVRDNDASQRWGSRALFPSNQGLGGPVCGERKALVRRESSLRTRATRAKVRLERGLQAHGWVRVDVVNPSMGPPSPGGGMAQRGSSQIWLVEAKSSLIGVGSGFSDSRACKKVYRFHRRWMFSGGEDRGGGESGGGRGGRRNDSKF</sequence>
<name>A0A2I0KX62_PUNGR</name>
<proteinExistence type="predicted"/>
<dbReference type="Proteomes" id="UP000233551">
    <property type="component" value="Unassembled WGS sequence"/>
</dbReference>
<evidence type="ECO:0000313" key="2">
    <source>
        <dbReference type="EMBL" id="PKI73062.1"/>
    </source>
</evidence>
<dbReference type="EMBL" id="PGOL01000298">
    <property type="protein sequence ID" value="PKI73062.1"/>
    <property type="molecule type" value="Genomic_DNA"/>
</dbReference>
<organism evidence="2 3">
    <name type="scientific">Punica granatum</name>
    <name type="common">Pomegranate</name>
    <dbReference type="NCBI Taxonomy" id="22663"/>
    <lineage>
        <taxon>Eukaryota</taxon>
        <taxon>Viridiplantae</taxon>
        <taxon>Streptophyta</taxon>
        <taxon>Embryophyta</taxon>
        <taxon>Tracheophyta</taxon>
        <taxon>Spermatophyta</taxon>
        <taxon>Magnoliopsida</taxon>
        <taxon>eudicotyledons</taxon>
        <taxon>Gunneridae</taxon>
        <taxon>Pentapetalae</taxon>
        <taxon>rosids</taxon>
        <taxon>malvids</taxon>
        <taxon>Myrtales</taxon>
        <taxon>Lythraceae</taxon>
        <taxon>Punica</taxon>
    </lineage>
</organism>
<dbReference type="AlphaFoldDB" id="A0A2I0KX62"/>